<comment type="caution">
    <text evidence="3">The sequence shown here is derived from an EMBL/GenBank/DDBJ whole genome shotgun (WGS) entry which is preliminary data.</text>
</comment>
<dbReference type="PROSITE" id="PS51898">
    <property type="entry name" value="TYR_RECOMBINASE"/>
    <property type="match status" value="1"/>
</dbReference>
<sequence>MALSFFELLLVIYSQLSVHKNDFNTYTQSWHILSAVLYNKKQKSIVKLTTKTTKSDRQIKVDNLTHYLLKPLIDNSTSDYIFKYSEDLSRAEHYVSRFKKYYKLAGVKTIRFHDLRHSHASLLIASGEDRFTVSKRLGHSSTTFTETIYGHLFPDKQNSITSLLEETFKKDFKKSVQFCAINPEKDSKSEQKKDTKNVKFVGITMFIP</sequence>
<dbReference type="AlphaFoldDB" id="A0A7X1DDH4"/>
<dbReference type="GO" id="GO:0003677">
    <property type="term" value="F:DNA binding"/>
    <property type="evidence" value="ECO:0007669"/>
    <property type="project" value="InterPro"/>
</dbReference>
<dbReference type="Gene3D" id="1.10.443.10">
    <property type="entry name" value="Intergrase catalytic core"/>
    <property type="match status" value="1"/>
</dbReference>
<dbReference type="GO" id="GO:0015074">
    <property type="term" value="P:DNA integration"/>
    <property type="evidence" value="ECO:0007669"/>
    <property type="project" value="InterPro"/>
</dbReference>
<dbReference type="EMBL" id="JAARZO010000001">
    <property type="protein sequence ID" value="MBC2286639.1"/>
    <property type="molecule type" value="Genomic_DNA"/>
</dbReference>
<keyword evidence="1" id="KW-0233">DNA recombination</keyword>
<dbReference type="InterPro" id="IPR013762">
    <property type="entry name" value="Integrase-like_cat_sf"/>
</dbReference>
<dbReference type="InterPro" id="IPR011010">
    <property type="entry name" value="DNA_brk_join_enz"/>
</dbReference>
<proteinExistence type="predicted"/>
<organism evidence="3 4">
    <name type="scientific">Listeria farberi</name>
    <dbReference type="NCBI Taxonomy" id="2713500"/>
    <lineage>
        <taxon>Bacteria</taxon>
        <taxon>Bacillati</taxon>
        <taxon>Bacillota</taxon>
        <taxon>Bacilli</taxon>
        <taxon>Bacillales</taxon>
        <taxon>Listeriaceae</taxon>
        <taxon>Listeria</taxon>
    </lineage>
</organism>
<dbReference type="SUPFAM" id="SSF56349">
    <property type="entry name" value="DNA breaking-rejoining enzymes"/>
    <property type="match status" value="1"/>
</dbReference>
<dbReference type="RefSeq" id="WP_185607809.1">
    <property type="nucleotide sequence ID" value="NZ_JAARZO010000001.1"/>
</dbReference>
<evidence type="ECO:0000313" key="4">
    <source>
        <dbReference type="Proteomes" id="UP000558070"/>
    </source>
</evidence>
<dbReference type="InterPro" id="IPR002104">
    <property type="entry name" value="Integrase_catalytic"/>
</dbReference>
<reference evidence="3 4" key="1">
    <citation type="submission" date="2020-03" db="EMBL/GenBank/DDBJ databases">
        <title>Soil Listeria distribution.</title>
        <authorList>
            <person name="Liao J."/>
            <person name="Wiedmann M."/>
        </authorList>
    </citation>
    <scope>NUCLEOTIDE SEQUENCE [LARGE SCALE GENOMIC DNA]</scope>
    <source>
        <strain evidence="3 4">FSL L7-0072</strain>
    </source>
</reference>
<dbReference type="GO" id="GO:0006310">
    <property type="term" value="P:DNA recombination"/>
    <property type="evidence" value="ECO:0007669"/>
    <property type="project" value="UniProtKB-KW"/>
</dbReference>
<dbReference type="Proteomes" id="UP000558070">
    <property type="component" value="Unassembled WGS sequence"/>
</dbReference>
<dbReference type="CDD" id="cd01189">
    <property type="entry name" value="INT_ICEBs1_C_like"/>
    <property type="match status" value="1"/>
</dbReference>
<protein>
    <submittedName>
        <fullName evidence="3">Site-specific integrase</fullName>
    </submittedName>
</protein>
<evidence type="ECO:0000313" key="3">
    <source>
        <dbReference type="EMBL" id="MBC2286639.1"/>
    </source>
</evidence>
<dbReference type="Pfam" id="PF00589">
    <property type="entry name" value="Phage_integrase"/>
    <property type="match status" value="1"/>
</dbReference>
<evidence type="ECO:0000259" key="2">
    <source>
        <dbReference type="PROSITE" id="PS51898"/>
    </source>
</evidence>
<feature type="domain" description="Tyr recombinase" evidence="2">
    <location>
        <begin position="1"/>
        <end position="162"/>
    </location>
</feature>
<gene>
    <name evidence="3" type="ORF">HCB47_03170</name>
</gene>
<accession>A0A7X1DDH4</accession>
<name>A0A7X1DDH4_9LIST</name>
<evidence type="ECO:0000256" key="1">
    <source>
        <dbReference type="ARBA" id="ARBA00023172"/>
    </source>
</evidence>